<comment type="caution">
    <text evidence="2">The sequence shown here is derived from an EMBL/GenBank/DDBJ whole genome shotgun (WGS) entry which is preliminary data.</text>
</comment>
<reference evidence="2" key="1">
    <citation type="submission" date="2023-03" db="EMBL/GenBank/DDBJ databases">
        <title>Massive genome expansion in bonnet fungi (Mycena s.s.) driven by repeated elements and novel gene families across ecological guilds.</title>
        <authorList>
            <consortium name="Lawrence Berkeley National Laboratory"/>
            <person name="Harder C.B."/>
            <person name="Miyauchi S."/>
            <person name="Viragh M."/>
            <person name="Kuo A."/>
            <person name="Thoen E."/>
            <person name="Andreopoulos B."/>
            <person name="Lu D."/>
            <person name="Skrede I."/>
            <person name="Drula E."/>
            <person name="Henrissat B."/>
            <person name="Morin E."/>
            <person name="Kohler A."/>
            <person name="Barry K."/>
            <person name="LaButti K."/>
            <person name="Morin E."/>
            <person name="Salamov A."/>
            <person name="Lipzen A."/>
            <person name="Mereny Z."/>
            <person name="Hegedus B."/>
            <person name="Baldrian P."/>
            <person name="Stursova M."/>
            <person name="Weitz H."/>
            <person name="Taylor A."/>
            <person name="Grigoriev I.V."/>
            <person name="Nagy L.G."/>
            <person name="Martin F."/>
            <person name="Kauserud H."/>
        </authorList>
    </citation>
    <scope>NUCLEOTIDE SEQUENCE</scope>
    <source>
        <strain evidence="2">9144</strain>
    </source>
</reference>
<dbReference type="EMBL" id="JARJCW010000042">
    <property type="protein sequence ID" value="KAJ7205801.1"/>
    <property type="molecule type" value="Genomic_DNA"/>
</dbReference>
<feature type="compositionally biased region" description="Polar residues" evidence="1">
    <location>
        <begin position="55"/>
        <end position="64"/>
    </location>
</feature>
<accession>A0AAD6VCE9</accession>
<protein>
    <submittedName>
        <fullName evidence="2">Uncharacterized protein</fullName>
    </submittedName>
</protein>
<evidence type="ECO:0000313" key="3">
    <source>
        <dbReference type="Proteomes" id="UP001219525"/>
    </source>
</evidence>
<sequence>MVIFVAQFKKIVRNKPKIAQEPSFAWNLEATLYSNYLGGSDVSSSGRKDGESLPRAQQPSTSLAKISRAERKAGGGLTSLRKPWSVLARRKRECDEADVSLLVLVGHKSLTRFGIFGDAMVMTTWHGHIPYVDMLPHLHPY</sequence>
<proteinExistence type="predicted"/>
<organism evidence="2 3">
    <name type="scientific">Mycena pura</name>
    <dbReference type="NCBI Taxonomy" id="153505"/>
    <lineage>
        <taxon>Eukaryota</taxon>
        <taxon>Fungi</taxon>
        <taxon>Dikarya</taxon>
        <taxon>Basidiomycota</taxon>
        <taxon>Agaricomycotina</taxon>
        <taxon>Agaricomycetes</taxon>
        <taxon>Agaricomycetidae</taxon>
        <taxon>Agaricales</taxon>
        <taxon>Marasmiineae</taxon>
        <taxon>Mycenaceae</taxon>
        <taxon>Mycena</taxon>
    </lineage>
</organism>
<dbReference type="AlphaFoldDB" id="A0AAD6VCE9"/>
<name>A0AAD6VCE9_9AGAR</name>
<dbReference type="Proteomes" id="UP001219525">
    <property type="component" value="Unassembled WGS sequence"/>
</dbReference>
<feature type="region of interest" description="Disordered" evidence="1">
    <location>
        <begin position="42"/>
        <end position="64"/>
    </location>
</feature>
<keyword evidence="3" id="KW-1185">Reference proteome</keyword>
<gene>
    <name evidence="2" type="ORF">GGX14DRAFT_397497</name>
</gene>
<evidence type="ECO:0000313" key="2">
    <source>
        <dbReference type="EMBL" id="KAJ7205801.1"/>
    </source>
</evidence>
<evidence type="ECO:0000256" key="1">
    <source>
        <dbReference type="SAM" id="MobiDB-lite"/>
    </source>
</evidence>